<dbReference type="CDD" id="cd02440">
    <property type="entry name" value="AdoMet_MTases"/>
    <property type="match status" value="1"/>
</dbReference>
<feature type="region of interest" description="Disordered" evidence="7">
    <location>
        <begin position="409"/>
        <end position="432"/>
    </location>
</feature>
<comment type="caution">
    <text evidence="8">The sequence shown here is derived from an EMBL/GenBank/DDBJ whole genome shotgun (WGS) entry which is preliminary data.</text>
</comment>
<dbReference type="PANTHER" id="PTHR43667:SF1">
    <property type="entry name" value="CYCLOPROPANE-FATTY-ACYL-PHOSPHOLIPID SYNTHASE"/>
    <property type="match status" value="1"/>
</dbReference>
<dbReference type="SUPFAM" id="SSF53335">
    <property type="entry name" value="S-adenosyl-L-methionine-dependent methyltransferases"/>
    <property type="match status" value="1"/>
</dbReference>
<dbReference type="Pfam" id="PF02353">
    <property type="entry name" value="CMAS"/>
    <property type="match status" value="1"/>
</dbReference>
<dbReference type="Gene3D" id="3.40.50.150">
    <property type="entry name" value="Vaccinia Virus protein VP39"/>
    <property type="match status" value="1"/>
</dbReference>
<organism evidence="8 9">
    <name type="scientific">Roseospira navarrensis</name>
    <dbReference type="NCBI Taxonomy" id="140058"/>
    <lineage>
        <taxon>Bacteria</taxon>
        <taxon>Pseudomonadati</taxon>
        <taxon>Pseudomonadota</taxon>
        <taxon>Alphaproteobacteria</taxon>
        <taxon>Rhodospirillales</taxon>
        <taxon>Rhodospirillaceae</taxon>
        <taxon>Roseospira</taxon>
    </lineage>
</organism>
<dbReference type="OrthoDB" id="9782855at2"/>
<gene>
    <name evidence="8" type="ORF">GHC57_07125</name>
</gene>
<reference evidence="8 9" key="1">
    <citation type="submission" date="2019-10" db="EMBL/GenBank/DDBJ databases">
        <title>Draft whole-genome sequence of the purple nonsulfur photosynthetic bacterium Roseospira navarrensis DSM 15114.</title>
        <authorList>
            <person name="Kyndt J.A."/>
            <person name="Meyer T.E."/>
        </authorList>
    </citation>
    <scope>NUCLEOTIDE SEQUENCE [LARGE SCALE GENOMIC DNA]</scope>
    <source>
        <strain evidence="8 9">DSM 15114</strain>
    </source>
</reference>
<evidence type="ECO:0000313" key="8">
    <source>
        <dbReference type="EMBL" id="MQX36288.1"/>
    </source>
</evidence>
<dbReference type="AlphaFoldDB" id="A0A7X1ZDE6"/>
<dbReference type="InterPro" id="IPR050723">
    <property type="entry name" value="CFA/CMAS"/>
</dbReference>
<dbReference type="GO" id="GO:0008610">
    <property type="term" value="P:lipid biosynthetic process"/>
    <property type="evidence" value="ECO:0007669"/>
    <property type="project" value="InterPro"/>
</dbReference>
<dbReference type="GO" id="GO:0032259">
    <property type="term" value="P:methylation"/>
    <property type="evidence" value="ECO:0007669"/>
    <property type="project" value="UniProtKB-KW"/>
</dbReference>
<dbReference type="PIRSF" id="PIRSF003085">
    <property type="entry name" value="CMAS"/>
    <property type="match status" value="1"/>
</dbReference>
<feature type="active site" evidence="6">
    <location>
        <position position="375"/>
    </location>
</feature>
<dbReference type="InterPro" id="IPR029063">
    <property type="entry name" value="SAM-dependent_MTases_sf"/>
</dbReference>
<protein>
    <submittedName>
        <fullName evidence="8">Methyltransferase domain-containing protein</fullName>
    </submittedName>
</protein>
<keyword evidence="5" id="KW-0443">Lipid metabolism</keyword>
<evidence type="ECO:0000256" key="5">
    <source>
        <dbReference type="ARBA" id="ARBA00023098"/>
    </source>
</evidence>
<dbReference type="PANTHER" id="PTHR43667">
    <property type="entry name" value="CYCLOPROPANE-FATTY-ACYL-PHOSPHOLIPID SYNTHASE"/>
    <property type="match status" value="1"/>
</dbReference>
<proteinExistence type="inferred from homology"/>
<keyword evidence="2 8" id="KW-0489">Methyltransferase</keyword>
<keyword evidence="4" id="KW-0949">S-adenosyl-L-methionine</keyword>
<keyword evidence="3 8" id="KW-0808">Transferase</keyword>
<evidence type="ECO:0000256" key="4">
    <source>
        <dbReference type="ARBA" id="ARBA00022691"/>
    </source>
</evidence>
<dbReference type="RefSeq" id="WP_153342645.1">
    <property type="nucleotide sequence ID" value="NZ_WIVE01000016.1"/>
</dbReference>
<keyword evidence="9" id="KW-1185">Reference proteome</keyword>
<evidence type="ECO:0000256" key="2">
    <source>
        <dbReference type="ARBA" id="ARBA00022603"/>
    </source>
</evidence>
<feature type="compositionally biased region" description="Basic and acidic residues" evidence="7">
    <location>
        <begin position="409"/>
        <end position="424"/>
    </location>
</feature>
<evidence type="ECO:0000256" key="3">
    <source>
        <dbReference type="ARBA" id="ARBA00022679"/>
    </source>
</evidence>
<accession>A0A7X1ZDE6</accession>
<evidence type="ECO:0000256" key="1">
    <source>
        <dbReference type="ARBA" id="ARBA00010815"/>
    </source>
</evidence>
<evidence type="ECO:0000256" key="6">
    <source>
        <dbReference type="PIRSR" id="PIRSR003085-1"/>
    </source>
</evidence>
<name>A0A7X1ZDE6_9PROT</name>
<dbReference type="InterPro" id="IPR003333">
    <property type="entry name" value="CMAS"/>
</dbReference>
<dbReference type="EMBL" id="WIVE01000016">
    <property type="protein sequence ID" value="MQX36288.1"/>
    <property type="molecule type" value="Genomic_DNA"/>
</dbReference>
<evidence type="ECO:0000313" key="9">
    <source>
        <dbReference type="Proteomes" id="UP000434582"/>
    </source>
</evidence>
<dbReference type="Proteomes" id="UP000434582">
    <property type="component" value="Unassembled WGS sequence"/>
</dbReference>
<sequence>MILHMLLKRILREGAITFIDHKGRARHYGGPPIHTSARTGPAPGPVTLRVTDPAFPRRFLAGPEMAIGEAYMDGTLILEEGSVYDMVATLVHNVFRHSRDSRFIRLHWAVNRALRWLHQHNPVERAQRNVAHHYNLSAEMYRLFLDTDQQYSCAYWPPGVETLEDAQLAKKRHIAAKLHLQPGLSVLDVGCGWGGLALHLAREHGVKVTGITLSTEQLRVARERAQAEGLSHLVAFRLQDYRHVTETFDRIVSVGMFEHVGVNHYVAFFRQTRRLLKEDGVFLLHTIGRAERPGGTNAWLRKYIFPGGYTPALSEMSDALERADWVMCDLEVLRVHYAETLRHWRERFEAQREQVVAHLYDARFFRMWTFYLAGCEAVFRFDRQVVFQAQLTQALDAVPITRDYITDEERRSAARHGQDRERRGPTLVSRAS</sequence>
<comment type="similarity">
    <text evidence="1">Belongs to the CFA/CMAS family.</text>
</comment>
<evidence type="ECO:0000256" key="7">
    <source>
        <dbReference type="SAM" id="MobiDB-lite"/>
    </source>
</evidence>
<dbReference type="GO" id="GO:0008168">
    <property type="term" value="F:methyltransferase activity"/>
    <property type="evidence" value="ECO:0007669"/>
    <property type="project" value="UniProtKB-KW"/>
</dbReference>